<dbReference type="EMBL" id="BAAAPE010000006">
    <property type="protein sequence ID" value="GAA2070823.1"/>
    <property type="molecule type" value="Genomic_DNA"/>
</dbReference>
<organism evidence="4 5">
    <name type="scientific">Streptomyces albiaxialis</name>
    <dbReference type="NCBI Taxonomy" id="329523"/>
    <lineage>
        <taxon>Bacteria</taxon>
        <taxon>Bacillati</taxon>
        <taxon>Actinomycetota</taxon>
        <taxon>Actinomycetes</taxon>
        <taxon>Kitasatosporales</taxon>
        <taxon>Streptomycetaceae</taxon>
        <taxon>Streptomyces</taxon>
    </lineage>
</organism>
<gene>
    <name evidence="4" type="ORF">GCM10009801_21890</name>
</gene>
<proteinExistence type="predicted"/>
<feature type="compositionally biased region" description="Gly residues" evidence="1">
    <location>
        <begin position="207"/>
        <end position="222"/>
    </location>
</feature>
<feature type="region of interest" description="Disordered" evidence="1">
    <location>
        <begin position="198"/>
        <end position="250"/>
    </location>
</feature>
<protein>
    <submittedName>
        <fullName evidence="4">SLATT domain-containing protein</fullName>
    </submittedName>
</protein>
<feature type="transmembrane region" description="Helical" evidence="2">
    <location>
        <begin position="59"/>
        <end position="80"/>
    </location>
</feature>
<sequence length="250" mass="26715">MSQPEMRPGDLLGRAFPSGDWGEPAERLDELYQWVEQDALRVVARYLDDRVWKRRGARVLRVCAVGGGAVGGLLPLLALAGVRPGPPAAEPWWGYVALLGAAVCLAADRCLGLTSGWMRDIATAQAVRARLTVLQYEWAAERVREVLGPAEGTAGEAAERSLAVLRRFAEDVEEIVRAETADWMVEFRTLSGPLHLHGGARTARGAAGAGHGPGPGGGGGGPRWNRFPPPPFPGAPGTRPNMPRQRPPEG</sequence>
<dbReference type="NCBIfam" id="NF033633">
    <property type="entry name" value="SLATT_2"/>
    <property type="match status" value="1"/>
</dbReference>
<dbReference type="InterPro" id="IPR040688">
    <property type="entry name" value="SLATT_2"/>
</dbReference>
<keyword evidence="2" id="KW-1133">Transmembrane helix</keyword>
<keyword evidence="2" id="KW-0812">Transmembrane</keyword>
<dbReference type="Proteomes" id="UP001500016">
    <property type="component" value="Unassembled WGS sequence"/>
</dbReference>
<accession>A0ABP5HBZ6</accession>
<keyword evidence="2" id="KW-0472">Membrane</keyword>
<evidence type="ECO:0000259" key="3">
    <source>
        <dbReference type="Pfam" id="PF18183"/>
    </source>
</evidence>
<feature type="transmembrane region" description="Helical" evidence="2">
    <location>
        <begin position="92"/>
        <end position="111"/>
    </location>
</feature>
<name>A0ABP5HBZ6_9ACTN</name>
<dbReference type="RefSeq" id="WP_425578152.1">
    <property type="nucleotide sequence ID" value="NZ_BAAAPE010000006.1"/>
</dbReference>
<evidence type="ECO:0000256" key="1">
    <source>
        <dbReference type="SAM" id="MobiDB-lite"/>
    </source>
</evidence>
<comment type="caution">
    <text evidence="4">The sequence shown here is derived from an EMBL/GenBank/DDBJ whole genome shotgun (WGS) entry which is preliminary data.</text>
</comment>
<keyword evidence="5" id="KW-1185">Reference proteome</keyword>
<reference evidence="5" key="1">
    <citation type="journal article" date="2019" name="Int. J. Syst. Evol. Microbiol.">
        <title>The Global Catalogue of Microorganisms (GCM) 10K type strain sequencing project: providing services to taxonomists for standard genome sequencing and annotation.</title>
        <authorList>
            <consortium name="The Broad Institute Genomics Platform"/>
            <consortium name="The Broad Institute Genome Sequencing Center for Infectious Disease"/>
            <person name="Wu L."/>
            <person name="Ma J."/>
        </authorList>
    </citation>
    <scope>NUCLEOTIDE SEQUENCE [LARGE SCALE GENOMIC DNA]</scope>
    <source>
        <strain evidence="5">JCM 15478</strain>
    </source>
</reference>
<dbReference type="Pfam" id="PF18183">
    <property type="entry name" value="SLATT_2"/>
    <property type="match status" value="1"/>
</dbReference>
<evidence type="ECO:0000313" key="5">
    <source>
        <dbReference type="Proteomes" id="UP001500016"/>
    </source>
</evidence>
<evidence type="ECO:0000256" key="2">
    <source>
        <dbReference type="SAM" id="Phobius"/>
    </source>
</evidence>
<feature type="domain" description="SMODS and SLOG-associating 2TM effector" evidence="3">
    <location>
        <begin position="10"/>
        <end position="199"/>
    </location>
</feature>
<evidence type="ECO:0000313" key="4">
    <source>
        <dbReference type="EMBL" id="GAA2070823.1"/>
    </source>
</evidence>